<protein>
    <submittedName>
        <fullName evidence="2">Uncharacterized protein</fullName>
    </submittedName>
</protein>
<gene>
    <name evidence="2" type="ORF">OD750_026385</name>
</gene>
<sequence length="255" mass="26098">MKTTDTGSRGDFLSTVIDRAHGRGRPDAPLVAPRPASLFEPGATSIAEAVESAAAETPSPASPRADAPIAREPVPRIAPPHAADPARVAPATSPPPAMPQIVHAQHFHIAAEMPPPHVRPAAAAPALAVTATLPRIAPAHDDIAATAPRAVHDAAPEPRRDNAVVPRIDAPGPRVAALLPNRDVVAAFAAQTPSLPVPSREAAALTAPSPGPVVTISIGRVEVRAPAATPAATRATAQPRPAALSDYLGRKERAR</sequence>
<dbReference type="RefSeq" id="WP_263542643.1">
    <property type="nucleotide sequence ID" value="NZ_JAOVZO020000023.1"/>
</dbReference>
<proteinExistence type="predicted"/>
<feature type="compositionally biased region" description="Low complexity" evidence="1">
    <location>
        <begin position="227"/>
        <end position="243"/>
    </location>
</feature>
<evidence type="ECO:0000313" key="2">
    <source>
        <dbReference type="EMBL" id="MDC8016069.1"/>
    </source>
</evidence>
<organism evidence="2 3">
    <name type="scientific">Tahibacter soli</name>
    <dbReference type="NCBI Taxonomy" id="2983605"/>
    <lineage>
        <taxon>Bacteria</taxon>
        <taxon>Pseudomonadati</taxon>
        <taxon>Pseudomonadota</taxon>
        <taxon>Gammaproteobacteria</taxon>
        <taxon>Lysobacterales</taxon>
        <taxon>Rhodanobacteraceae</taxon>
        <taxon>Tahibacter</taxon>
    </lineage>
</organism>
<reference evidence="2" key="1">
    <citation type="submission" date="2023-02" db="EMBL/GenBank/DDBJ databases">
        <title>Tahibacter soli sp. nov. isolated from soil.</title>
        <authorList>
            <person name="Baek J.H."/>
            <person name="Lee J.K."/>
            <person name="Choi D.G."/>
            <person name="Jeon C.O."/>
        </authorList>
    </citation>
    <scope>NUCLEOTIDE SEQUENCE</scope>
    <source>
        <strain evidence="2">BL</strain>
    </source>
</reference>
<dbReference type="AlphaFoldDB" id="A0A9X3YQR1"/>
<dbReference type="EMBL" id="JAOVZO020000023">
    <property type="protein sequence ID" value="MDC8016069.1"/>
    <property type="molecule type" value="Genomic_DNA"/>
</dbReference>
<evidence type="ECO:0000256" key="1">
    <source>
        <dbReference type="SAM" id="MobiDB-lite"/>
    </source>
</evidence>
<feature type="region of interest" description="Disordered" evidence="1">
    <location>
        <begin position="227"/>
        <end position="255"/>
    </location>
</feature>
<dbReference type="Proteomes" id="UP001139971">
    <property type="component" value="Unassembled WGS sequence"/>
</dbReference>
<keyword evidence="3" id="KW-1185">Reference proteome</keyword>
<feature type="region of interest" description="Disordered" evidence="1">
    <location>
        <begin position="1"/>
        <end position="69"/>
    </location>
</feature>
<name>A0A9X3YQR1_9GAMM</name>
<feature type="compositionally biased region" description="Low complexity" evidence="1">
    <location>
        <begin position="43"/>
        <end position="65"/>
    </location>
</feature>
<accession>A0A9X3YQR1</accession>
<comment type="caution">
    <text evidence="2">The sequence shown here is derived from an EMBL/GenBank/DDBJ whole genome shotgun (WGS) entry which is preliminary data.</text>
</comment>
<evidence type="ECO:0000313" key="3">
    <source>
        <dbReference type="Proteomes" id="UP001139971"/>
    </source>
</evidence>